<dbReference type="GO" id="GO:0006396">
    <property type="term" value="P:RNA processing"/>
    <property type="evidence" value="ECO:0007669"/>
    <property type="project" value="InterPro"/>
</dbReference>
<dbReference type="Pfam" id="PF04032">
    <property type="entry name" value="Rpr2"/>
    <property type="match status" value="1"/>
</dbReference>
<organism evidence="1 2">
    <name type="scientific">Tritrichomonas foetus</name>
    <dbReference type="NCBI Taxonomy" id="1144522"/>
    <lineage>
        <taxon>Eukaryota</taxon>
        <taxon>Metamonada</taxon>
        <taxon>Parabasalia</taxon>
        <taxon>Tritrichomonadida</taxon>
        <taxon>Tritrichomonadidae</taxon>
        <taxon>Tritrichomonas</taxon>
    </lineage>
</organism>
<comment type="caution">
    <text evidence="1">The sequence shown here is derived from an EMBL/GenBank/DDBJ whole genome shotgun (WGS) entry which is preliminary data.</text>
</comment>
<dbReference type="VEuPathDB" id="TrichDB:TRFO_24871"/>
<dbReference type="GeneID" id="94838697"/>
<dbReference type="AlphaFoldDB" id="A0A1J4K7K6"/>
<gene>
    <name evidence="1" type="ORF">TRFO_24871</name>
</gene>
<name>A0A1J4K7K6_9EUKA</name>
<sequence>MLNRCISFSHFLIFNFYFEFNYRIINVLEFSRNILNNEMLSKKSSEMLHEKYSHMKKIRNVKPPNKIPNQEILERVNFLTEVSKISAEIPELVDLSQYLGTEANLAAQKSNIRMTPKRVFCRKCKTPMVPPLTAEFIKKKDFTIIKCKTCNSKFKEYIGEYKTNSKAPHWRFLQEFENNSLKTISESKPQI</sequence>
<dbReference type="Proteomes" id="UP000179807">
    <property type="component" value="Unassembled WGS sequence"/>
</dbReference>
<reference evidence="1" key="1">
    <citation type="submission" date="2016-10" db="EMBL/GenBank/DDBJ databases">
        <authorList>
            <person name="Benchimol M."/>
            <person name="Almeida L.G."/>
            <person name="Vasconcelos A.T."/>
            <person name="Perreira-Neves A."/>
            <person name="Rosa I.A."/>
            <person name="Tasca T."/>
            <person name="Bogo M.R."/>
            <person name="de Souza W."/>
        </authorList>
    </citation>
    <scope>NUCLEOTIDE SEQUENCE [LARGE SCALE GENOMIC DNA]</scope>
    <source>
        <strain evidence="1">K</strain>
    </source>
</reference>
<evidence type="ECO:0000313" key="2">
    <source>
        <dbReference type="Proteomes" id="UP000179807"/>
    </source>
</evidence>
<dbReference type="RefSeq" id="XP_068360122.1">
    <property type="nucleotide sequence ID" value="XM_068503993.1"/>
</dbReference>
<accession>A0A1J4K7K6</accession>
<protein>
    <submittedName>
        <fullName evidence="1">Uncharacterized protein</fullName>
    </submittedName>
</protein>
<dbReference type="EMBL" id="MLAK01000709">
    <property type="protein sequence ID" value="OHT06986.1"/>
    <property type="molecule type" value="Genomic_DNA"/>
</dbReference>
<dbReference type="InterPro" id="IPR007175">
    <property type="entry name" value="Rpr2/Snm1/Rpp21"/>
</dbReference>
<keyword evidence="2" id="KW-1185">Reference proteome</keyword>
<proteinExistence type="predicted"/>
<evidence type="ECO:0000313" key="1">
    <source>
        <dbReference type="EMBL" id="OHT06986.1"/>
    </source>
</evidence>